<evidence type="ECO:0000256" key="1">
    <source>
        <dbReference type="ARBA" id="ARBA00004613"/>
    </source>
</evidence>
<sequence length="126" mass="14312">MNGRCTIEDIRLSTAIKGQAICGTLQSQTNSLEDCKKGKTAKMKLYLAAAVLMLVLAVHTEAQEEPTLEQQFAKFQTQVKEIADDLTEKTKTTFEQIENSEFAIKTKNWFTEQFEKVKQKLSETFN</sequence>
<keyword evidence="7" id="KW-0812">Transmembrane</keyword>
<dbReference type="InterPro" id="IPR043081">
    <property type="entry name" value="ApoC-1_sf"/>
</dbReference>
<keyword evidence="6" id="KW-0445">Lipid transport</keyword>
<keyword evidence="7" id="KW-0472">Membrane</keyword>
<comment type="similarity">
    <text evidence="2">Belongs to the apolipoprotein C1 family.</text>
</comment>
<feature type="transmembrane region" description="Helical" evidence="7">
    <location>
        <begin position="45"/>
        <end position="62"/>
    </location>
</feature>
<proteinExistence type="inferred from homology"/>
<comment type="caution">
    <text evidence="8">The sequence shown here is derived from an EMBL/GenBank/DDBJ whole genome shotgun (WGS) entry which is preliminary data.</text>
</comment>
<evidence type="ECO:0000256" key="5">
    <source>
        <dbReference type="ARBA" id="ARBA00022729"/>
    </source>
</evidence>
<dbReference type="PANTHER" id="PTHR16565">
    <property type="entry name" value="APOLIPOPROTEIN C-I"/>
    <property type="match status" value="1"/>
</dbReference>
<dbReference type="PANTHER" id="PTHR16565:SF2">
    <property type="entry name" value="APOLIPOPROTEIN C-I"/>
    <property type="match status" value="1"/>
</dbReference>
<evidence type="ECO:0000256" key="6">
    <source>
        <dbReference type="ARBA" id="ARBA00023055"/>
    </source>
</evidence>
<reference evidence="8 9" key="1">
    <citation type="submission" date="2022-01" db="EMBL/GenBank/DDBJ databases">
        <title>A high-quality chromosome-level genome assembly of rohu carp, Labeo rohita.</title>
        <authorList>
            <person name="Arick M.A. II"/>
            <person name="Hsu C.-Y."/>
            <person name="Magbanua Z."/>
            <person name="Pechanova O."/>
            <person name="Grover C."/>
            <person name="Miller E."/>
            <person name="Thrash A."/>
            <person name="Ezzel L."/>
            <person name="Alam S."/>
            <person name="Benzie J."/>
            <person name="Hamilton M."/>
            <person name="Karsi A."/>
            <person name="Lawrence M.L."/>
            <person name="Peterson D.G."/>
        </authorList>
    </citation>
    <scope>NUCLEOTIDE SEQUENCE [LARGE SCALE GENOMIC DNA]</scope>
    <source>
        <strain evidence="9">BAU-BD-2019</strain>
        <tissue evidence="8">Blood</tissue>
    </source>
</reference>
<evidence type="ECO:0000256" key="7">
    <source>
        <dbReference type="SAM" id="Phobius"/>
    </source>
</evidence>
<protein>
    <submittedName>
        <fullName evidence="8">Apolipoprotein C-I</fullName>
    </submittedName>
</protein>
<keyword evidence="4" id="KW-0964">Secreted</keyword>
<dbReference type="Proteomes" id="UP000830375">
    <property type="component" value="Unassembled WGS sequence"/>
</dbReference>
<accession>A0ABQ8LXB7</accession>
<gene>
    <name evidence="8" type="ORF">H4Q32_017630</name>
</gene>
<keyword evidence="5" id="KW-0732">Signal</keyword>
<dbReference type="Pfam" id="PF04691">
    <property type="entry name" value="ApoC-I"/>
    <property type="match status" value="1"/>
</dbReference>
<keyword evidence="3" id="KW-0813">Transport</keyword>
<dbReference type="EMBL" id="JACTAM010000016">
    <property type="protein sequence ID" value="KAI2655265.1"/>
    <property type="molecule type" value="Genomic_DNA"/>
</dbReference>
<evidence type="ECO:0000313" key="9">
    <source>
        <dbReference type="Proteomes" id="UP000830375"/>
    </source>
</evidence>
<evidence type="ECO:0000256" key="4">
    <source>
        <dbReference type="ARBA" id="ARBA00022525"/>
    </source>
</evidence>
<evidence type="ECO:0000256" key="3">
    <source>
        <dbReference type="ARBA" id="ARBA00022448"/>
    </source>
</evidence>
<keyword evidence="9" id="KW-1185">Reference proteome</keyword>
<dbReference type="InterPro" id="IPR006781">
    <property type="entry name" value="ApoC-I"/>
</dbReference>
<name>A0ABQ8LXB7_LABRO</name>
<evidence type="ECO:0000256" key="2">
    <source>
        <dbReference type="ARBA" id="ARBA00009204"/>
    </source>
</evidence>
<comment type="subcellular location">
    <subcellularLocation>
        <location evidence="1">Secreted</location>
    </subcellularLocation>
</comment>
<organism evidence="8 9">
    <name type="scientific">Labeo rohita</name>
    <name type="common">Indian major carp</name>
    <name type="synonym">Cyprinus rohita</name>
    <dbReference type="NCBI Taxonomy" id="84645"/>
    <lineage>
        <taxon>Eukaryota</taxon>
        <taxon>Metazoa</taxon>
        <taxon>Chordata</taxon>
        <taxon>Craniata</taxon>
        <taxon>Vertebrata</taxon>
        <taxon>Euteleostomi</taxon>
        <taxon>Actinopterygii</taxon>
        <taxon>Neopterygii</taxon>
        <taxon>Teleostei</taxon>
        <taxon>Ostariophysi</taxon>
        <taxon>Cypriniformes</taxon>
        <taxon>Cyprinidae</taxon>
        <taxon>Labeoninae</taxon>
        <taxon>Labeonini</taxon>
        <taxon>Labeo</taxon>
    </lineage>
</organism>
<keyword evidence="7" id="KW-1133">Transmembrane helix</keyword>
<evidence type="ECO:0000313" key="8">
    <source>
        <dbReference type="EMBL" id="KAI2655265.1"/>
    </source>
</evidence>
<dbReference type="Gene3D" id="4.10.260.30">
    <property type="entry name" value="Apolipoprotein C-I"/>
    <property type="match status" value="1"/>
</dbReference>